<accession>A0A317XKH8</accession>
<protein>
    <submittedName>
        <fullName evidence="1">Uncharacterized protein</fullName>
    </submittedName>
</protein>
<proteinExistence type="predicted"/>
<gene>
    <name evidence="1" type="ORF">BCV70DRAFT_43373</name>
</gene>
<dbReference type="EMBL" id="KZ819201">
    <property type="protein sequence ID" value="PWY97938.1"/>
    <property type="molecule type" value="Genomic_DNA"/>
</dbReference>
<dbReference type="InParanoid" id="A0A317XKH8"/>
<dbReference type="Proteomes" id="UP000246740">
    <property type="component" value="Unassembled WGS sequence"/>
</dbReference>
<reference evidence="1 2" key="1">
    <citation type="journal article" date="2018" name="Mol. Biol. Evol.">
        <title>Broad Genomic Sampling Reveals a Smut Pathogenic Ancestry of the Fungal Clade Ustilaginomycotina.</title>
        <authorList>
            <person name="Kijpornyongpan T."/>
            <person name="Mondo S.J."/>
            <person name="Barry K."/>
            <person name="Sandor L."/>
            <person name="Lee J."/>
            <person name="Lipzen A."/>
            <person name="Pangilinan J."/>
            <person name="LaButti K."/>
            <person name="Hainaut M."/>
            <person name="Henrissat B."/>
            <person name="Grigoriev I.V."/>
            <person name="Spatafora J.W."/>
            <person name="Aime M.C."/>
        </authorList>
    </citation>
    <scope>NUCLEOTIDE SEQUENCE [LARGE SCALE GENOMIC DNA]</scope>
    <source>
        <strain evidence="1 2">MCA 3645</strain>
    </source>
</reference>
<evidence type="ECO:0000313" key="2">
    <source>
        <dbReference type="Proteomes" id="UP000246740"/>
    </source>
</evidence>
<sequence length="167" mass="19534">MHHHRLGMQLSRFRWQDRRRKDKYTSTRLFHTLTLASFTCEIMEVFESTRQGLDRAYFSCDLAVRSAKFFFPFSFRFCVGERGEMAYDQDSTLYSTPYVLSGLRAGPFIYCQDYSIQYFLLLFCACCHFLPHLPKEVHRVPTNSGNFFSCYIFESGQTAVAAARETS</sequence>
<organism evidence="1 2">
    <name type="scientific">Testicularia cyperi</name>
    <dbReference type="NCBI Taxonomy" id="1882483"/>
    <lineage>
        <taxon>Eukaryota</taxon>
        <taxon>Fungi</taxon>
        <taxon>Dikarya</taxon>
        <taxon>Basidiomycota</taxon>
        <taxon>Ustilaginomycotina</taxon>
        <taxon>Ustilaginomycetes</taxon>
        <taxon>Ustilaginales</taxon>
        <taxon>Anthracoideaceae</taxon>
        <taxon>Testicularia</taxon>
    </lineage>
</organism>
<name>A0A317XKH8_9BASI</name>
<dbReference type="AlphaFoldDB" id="A0A317XKH8"/>
<keyword evidence="2" id="KW-1185">Reference proteome</keyword>
<evidence type="ECO:0000313" key="1">
    <source>
        <dbReference type="EMBL" id="PWY97938.1"/>
    </source>
</evidence>